<dbReference type="Pfam" id="PF13561">
    <property type="entry name" value="adh_short_C2"/>
    <property type="match status" value="1"/>
</dbReference>
<proteinExistence type="inferred from homology"/>
<gene>
    <name evidence="2" type="ORF">BE04_34355</name>
</gene>
<dbReference type="Gene3D" id="3.40.50.720">
    <property type="entry name" value="NAD(P)-binding Rossmann-like Domain"/>
    <property type="match status" value="1"/>
</dbReference>
<organism evidence="2 3">
    <name type="scientific">Sorangium cellulosum</name>
    <name type="common">Polyangium cellulosum</name>
    <dbReference type="NCBI Taxonomy" id="56"/>
    <lineage>
        <taxon>Bacteria</taxon>
        <taxon>Pseudomonadati</taxon>
        <taxon>Myxococcota</taxon>
        <taxon>Polyangia</taxon>
        <taxon>Polyangiales</taxon>
        <taxon>Polyangiaceae</taxon>
        <taxon>Sorangium</taxon>
    </lineage>
</organism>
<evidence type="ECO:0000313" key="2">
    <source>
        <dbReference type="EMBL" id="KYF61804.1"/>
    </source>
</evidence>
<sequence>MTNRSQDMILVMERWRIKPGMEREATQIMQKMDDLLGPGAHEHPGWCGHARFFQSTARPDEILVLYPWRSAEAHADIMRREEPVLEAFYERYCAAPRETSYHVELPVDVEPQKEAAPGLPQARSPELAGRVALVTGSSRGIGKAIALRLAEQGADVAVNYHSNRGAAEQTAAEIRALGRRTMVVQADVTRPDAAAELFSGVEAQLGPVDILVNNVGDFFFKPLAAMTDDEWRNVMDSNLSSVHYLCRAAVARMRQRKSGRIINIGLSPTYAIRGAPNVAAYSIAKTGVLILTRSLATEEAPHGILVNCVSPGLIDNGYLPPAQKEWMERRVPMGRLGRASEVADAVAFLASDRASYVSGANIAVAGGWDWTDRGTEHDRRVEDLFIGHEEP</sequence>
<dbReference type="InterPro" id="IPR011008">
    <property type="entry name" value="Dimeric_a/b-barrel"/>
</dbReference>
<dbReference type="PROSITE" id="PS00061">
    <property type="entry name" value="ADH_SHORT"/>
    <property type="match status" value="1"/>
</dbReference>
<name>A0A150Q1F1_SORCE</name>
<comment type="similarity">
    <text evidence="1">Belongs to the short-chain dehydrogenases/reductases (SDR) family.</text>
</comment>
<dbReference type="Gene3D" id="3.30.70.100">
    <property type="match status" value="1"/>
</dbReference>
<dbReference type="PANTHER" id="PTHR42879:SF2">
    <property type="entry name" value="3-OXOACYL-[ACYL-CARRIER-PROTEIN] REDUCTASE FABG"/>
    <property type="match status" value="1"/>
</dbReference>
<evidence type="ECO:0000256" key="1">
    <source>
        <dbReference type="ARBA" id="ARBA00006484"/>
    </source>
</evidence>
<reference evidence="2 3" key="1">
    <citation type="submission" date="2014-02" db="EMBL/GenBank/DDBJ databases">
        <title>The small core and large imbalanced accessory genome model reveals a collaborative survival strategy of Sorangium cellulosum strains in nature.</title>
        <authorList>
            <person name="Han K."/>
            <person name="Peng R."/>
            <person name="Blom J."/>
            <person name="Li Y.-Z."/>
        </authorList>
    </citation>
    <scope>NUCLEOTIDE SEQUENCE [LARGE SCALE GENOMIC DNA]</scope>
    <source>
        <strain evidence="2 3">So0157-18</strain>
    </source>
</reference>
<dbReference type="InterPro" id="IPR050259">
    <property type="entry name" value="SDR"/>
</dbReference>
<dbReference type="FunFam" id="3.40.50.720:FF:000084">
    <property type="entry name" value="Short-chain dehydrogenase reductase"/>
    <property type="match status" value="1"/>
</dbReference>
<dbReference type="GO" id="GO:0032787">
    <property type="term" value="P:monocarboxylic acid metabolic process"/>
    <property type="evidence" value="ECO:0007669"/>
    <property type="project" value="UniProtKB-ARBA"/>
</dbReference>
<comment type="caution">
    <text evidence="2">The sequence shown here is derived from an EMBL/GenBank/DDBJ whole genome shotgun (WGS) entry which is preliminary data.</text>
</comment>
<dbReference type="Proteomes" id="UP000075604">
    <property type="component" value="Unassembled WGS sequence"/>
</dbReference>
<accession>A0A150Q1F1</accession>
<dbReference type="PRINTS" id="PR00080">
    <property type="entry name" value="SDRFAMILY"/>
</dbReference>
<dbReference type="PANTHER" id="PTHR42879">
    <property type="entry name" value="3-OXOACYL-(ACYL-CARRIER-PROTEIN) REDUCTASE"/>
    <property type="match status" value="1"/>
</dbReference>
<dbReference type="EMBL" id="JELX01000763">
    <property type="protein sequence ID" value="KYF61804.1"/>
    <property type="molecule type" value="Genomic_DNA"/>
</dbReference>
<dbReference type="AlphaFoldDB" id="A0A150Q1F1"/>
<evidence type="ECO:0000313" key="3">
    <source>
        <dbReference type="Proteomes" id="UP000075604"/>
    </source>
</evidence>
<dbReference type="SUPFAM" id="SSF54909">
    <property type="entry name" value="Dimeric alpha+beta barrel"/>
    <property type="match status" value="1"/>
</dbReference>
<dbReference type="InterPro" id="IPR036291">
    <property type="entry name" value="NAD(P)-bd_dom_sf"/>
</dbReference>
<dbReference type="InterPro" id="IPR002347">
    <property type="entry name" value="SDR_fam"/>
</dbReference>
<dbReference type="PRINTS" id="PR00081">
    <property type="entry name" value="GDHRDH"/>
</dbReference>
<protein>
    <submittedName>
        <fullName evidence="2">Uncharacterized protein</fullName>
    </submittedName>
</protein>
<dbReference type="SUPFAM" id="SSF51735">
    <property type="entry name" value="NAD(P)-binding Rossmann-fold domains"/>
    <property type="match status" value="1"/>
</dbReference>
<dbReference type="InterPro" id="IPR020904">
    <property type="entry name" value="Sc_DH/Rdtase_CS"/>
</dbReference>